<dbReference type="GO" id="GO:0016020">
    <property type="term" value="C:membrane"/>
    <property type="evidence" value="ECO:0007669"/>
    <property type="project" value="UniProtKB-SubCell"/>
</dbReference>
<proteinExistence type="inferred from homology"/>
<dbReference type="PROSITE" id="PS00191">
    <property type="entry name" value="CYTOCHROME_B5_1"/>
    <property type="match status" value="1"/>
</dbReference>
<evidence type="ECO:0000313" key="14">
    <source>
        <dbReference type="Proteomes" id="UP000789706"/>
    </source>
</evidence>
<evidence type="ECO:0000313" key="13">
    <source>
        <dbReference type="EMBL" id="CAG8531964.1"/>
    </source>
</evidence>
<evidence type="ECO:0000256" key="1">
    <source>
        <dbReference type="ARBA" id="ARBA00004141"/>
    </source>
</evidence>
<keyword evidence="9" id="KW-0443">Lipid metabolism</keyword>
<dbReference type="InterPro" id="IPR036400">
    <property type="entry name" value="Cyt_B5-like_heme/steroid_sf"/>
</dbReference>
<keyword evidence="4 11" id="KW-0812">Transmembrane</keyword>
<dbReference type="Gene3D" id="3.10.120.10">
    <property type="entry name" value="Cytochrome b5-like heme/steroid binding domain"/>
    <property type="match status" value="1"/>
</dbReference>
<dbReference type="GO" id="GO:0016717">
    <property type="term" value="F:oxidoreductase activity, acting on paired donors, with oxidation of a pair of donors resulting in the reduction of molecular oxygen to two molecules of water"/>
    <property type="evidence" value="ECO:0007669"/>
    <property type="project" value="TreeGrafter"/>
</dbReference>
<comment type="subcellular location">
    <subcellularLocation>
        <location evidence="1">Membrane</location>
        <topology evidence="1">Multi-pass membrane protein</topology>
    </subcellularLocation>
</comment>
<dbReference type="CDD" id="cd03506">
    <property type="entry name" value="Delta6-FADS-like"/>
    <property type="match status" value="1"/>
</dbReference>
<dbReference type="PIRSF" id="PIRSF015921">
    <property type="entry name" value="FA_sphinglp_des"/>
    <property type="match status" value="1"/>
</dbReference>
<evidence type="ECO:0000256" key="8">
    <source>
        <dbReference type="ARBA" id="ARBA00023004"/>
    </source>
</evidence>
<dbReference type="GO" id="GO:0020037">
    <property type="term" value="F:heme binding"/>
    <property type="evidence" value="ECO:0007669"/>
    <property type="project" value="InterPro"/>
</dbReference>
<accession>A0A9N9AKS6</accession>
<keyword evidence="7" id="KW-0560">Oxidoreductase</keyword>
<comment type="similarity">
    <text evidence="2">Belongs to the fatty acid desaturase type 1 family.</text>
</comment>
<keyword evidence="5" id="KW-0479">Metal-binding</keyword>
<dbReference type="InterPro" id="IPR018506">
    <property type="entry name" value="Cyt_B5_heme-BS"/>
</dbReference>
<evidence type="ECO:0000256" key="10">
    <source>
        <dbReference type="ARBA" id="ARBA00023136"/>
    </source>
</evidence>
<sequence length="462" mass="52754">MGIQDEMGATIMPPQVVGNEIEGPKTFWREEILRSRNAKYQGDQPCYLIIDNKVYDVKDFLPDHPGGSAILTRLGLDATGDYHVTDSRVTYLYYFVYMLLYAFNNFHPSSTHDLLGNFYVGDIALEDINSTKEGFTKEIREIRELFKKLNYFESSKLYYFLKLSSNLGICALSVGVLYILGNSILGVLISAALMALFWQQCGWLAHDILHHQLFDNRNYNNLLGCFVGSVCQGFDPGWWKDKHNTHHAAPNVHGQDPDINTHPILSWSEHALTDLFDPEFAKENSKILPQWLIHLMVNYQTLSYFPILSAARISWCIQSILFILPNSQANQPSHMPISKIQRISLVLHYIWFGSIIFFLIDNWFLRFTFIIATQAICGLLLALVFALNHFGMKILTEEESSKTDFFVEQVITGRDVIASNPANQWIVDWFCGGLDYQIEHHASTKEVFGTLGTISHVASKKY</sequence>
<keyword evidence="3" id="KW-0349">Heme</keyword>
<gene>
    <name evidence="13" type="ORF">DEBURN_LOCUS6185</name>
</gene>
<dbReference type="OrthoDB" id="260091at2759"/>
<dbReference type="GO" id="GO:0006629">
    <property type="term" value="P:lipid metabolic process"/>
    <property type="evidence" value="ECO:0007669"/>
    <property type="project" value="UniProtKB-KW"/>
</dbReference>
<evidence type="ECO:0000256" key="3">
    <source>
        <dbReference type="ARBA" id="ARBA00022617"/>
    </source>
</evidence>
<evidence type="ECO:0000256" key="2">
    <source>
        <dbReference type="ARBA" id="ARBA00009295"/>
    </source>
</evidence>
<dbReference type="Proteomes" id="UP000789706">
    <property type="component" value="Unassembled WGS sequence"/>
</dbReference>
<dbReference type="EMBL" id="CAJVPK010000614">
    <property type="protein sequence ID" value="CAG8531964.1"/>
    <property type="molecule type" value="Genomic_DNA"/>
</dbReference>
<dbReference type="PROSITE" id="PS50255">
    <property type="entry name" value="CYTOCHROME_B5_2"/>
    <property type="match status" value="1"/>
</dbReference>
<dbReference type="PANTHER" id="PTHR19353">
    <property type="entry name" value="FATTY ACID DESATURASE 2"/>
    <property type="match status" value="1"/>
</dbReference>
<keyword evidence="10 11" id="KW-0472">Membrane</keyword>
<dbReference type="InterPro" id="IPR012171">
    <property type="entry name" value="Fatty_acid_desaturase"/>
</dbReference>
<keyword evidence="6 11" id="KW-1133">Transmembrane helix</keyword>
<feature type="transmembrane region" description="Helical" evidence="11">
    <location>
        <begin position="366"/>
        <end position="387"/>
    </location>
</feature>
<feature type="transmembrane region" description="Helical" evidence="11">
    <location>
        <begin position="343"/>
        <end position="360"/>
    </location>
</feature>
<dbReference type="SMART" id="SM01117">
    <property type="entry name" value="Cyt-b5"/>
    <property type="match status" value="1"/>
</dbReference>
<keyword evidence="14" id="KW-1185">Reference proteome</keyword>
<evidence type="ECO:0000259" key="12">
    <source>
        <dbReference type="PROSITE" id="PS50255"/>
    </source>
</evidence>
<dbReference type="InterPro" id="IPR005804">
    <property type="entry name" value="FA_desaturase_dom"/>
</dbReference>
<evidence type="ECO:0000256" key="6">
    <source>
        <dbReference type="ARBA" id="ARBA00022989"/>
    </source>
</evidence>
<name>A0A9N9AKS6_9GLOM</name>
<protein>
    <submittedName>
        <fullName evidence="13">11583_t:CDS:1</fullName>
    </submittedName>
</protein>
<dbReference type="InterPro" id="IPR001199">
    <property type="entry name" value="Cyt_B5-like_heme/steroid-bd"/>
</dbReference>
<feature type="transmembrane region" description="Helical" evidence="11">
    <location>
        <begin position="157"/>
        <end position="178"/>
    </location>
</feature>
<evidence type="ECO:0000256" key="5">
    <source>
        <dbReference type="ARBA" id="ARBA00022723"/>
    </source>
</evidence>
<organism evidence="13 14">
    <name type="scientific">Diversispora eburnea</name>
    <dbReference type="NCBI Taxonomy" id="1213867"/>
    <lineage>
        <taxon>Eukaryota</taxon>
        <taxon>Fungi</taxon>
        <taxon>Fungi incertae sedis</taxon>
        <taxon>Mucoromycota</taxon>
        <taxon>Glomeromycotina</taxon>
        <taxon>Glomeromycetes</taxon>
        <taxon>Diversisporales</taxon>
        <taxon>Diversisporaceae</taxon>
        <taxon>Diversispora</taxon>
    </lineage>
</organism>
<comment type="caution">
    <text evidence="13">The sequence shown here is derived from an EMBL/GenBank/DDBJ whole genome shotgun (WGS) entry which is preliminary data.</text>
</comment>
<evidence type="ECO:0000256" key="11">
    <source>
        <dbReference type="SAM" id="Phobius"/>
    </source>
</evidence>
<dbReference type="PANTHER" id="PTHR19353:SF88">
    <property type="entry name" value="DELTA(5) FATTY ACID DESATURASE FAT-4"/>
    <property type="match status" value="1"/>
</dbReference>
<feature type="domain" description="Cytochrome b5 heme-binding" evidence="12">
    <location>
        <begin position="24"/>
        <end position="124"/>
    </location>
</feature>
<dbReference type="AlphaFoldDB" id="A0A9N9AKS6"/>
<dbReference type="Pfam" id="PF00173">
    <property type="entry name" value="Cyt-b5"/>
    <property type="match status" value="1"/>
</dbReference>
<evidence type="ECO:0000256" key="4">
    <source>
        <dbReference type="ARBA" id="ARBA00022692"/>
    </source>
</evidence>
<dbReference type="SUPFAM" id="SSF55856">
    <property type="entry name" value="Cytochrome b5-like heme/steroid binding domain"/>
    <property type="match status" value="1"/>
</dbReference>
<keyword evidence="8" id="KW-0408">Iron</keyword>
<evidence type="ECO:0000256" key="7">
    <source>
        <dbReference type="ARBA" id="ARBA00023002"/>
    </source>
</evidence>
<reference evidence="13" key="1">
    <citation type="submission" date="2021-06" db="EMBL/GenBank/DDBJ databases">
        <authorList>
            <person name="Kallberg Y."/>
            <person name="Tangrot J."/>
            <person name="Rosling A."/>
        </authorList>
    </citation>
    <scope>NUCLEOTIDE SEQUENCE</scope>
    <source>
        <strain evidence="13">AZ414A</strain>
    </source>
</reference>
<evidence type="ECO:0000256" key="9">
    <source>
        <dbReference type="ARBA" id="ARBA00023098"/>
    </source>
</evidence>
<dbReference type="Pfam" id="PF00487">
    <property type="entry name" value="FA_desaturase"/>
    <property type="match status" value="1"/>
</dbReference>
<dbReference type="GO" id="GO:0046872">
    <property type="term" value="F:metal ion binding"/>
    <property type="evidence" value="ECO:0007669"/>
    <property type="project" value="UniProtKB-KW"/>
</dbReference>